<evidence type="ECO:0000256" key="2">
    <source>
        <dbReference type="ARBA" id="ARBA00022630"/>
    </source>
</evidence>
<dbReference type="InterPro" id="IPR023753">
    <property type="entry name" value="FAD/NAD-binding_dom"/>
</dbReference>
<feature type="domain" description="Pyridine nucleotide-disulphide oxidoreductase dimerisation" evidence="7">
    <location>
        <begin position="345"/>
        <end position="444"/>
    </location>
</feature>
<dbReference type="Proteomes" id="UP000052268">
    <property type="component" value="Unassembled WGS sequence"/>
</dbReference>
<dbReference type="SUPFAM" id="SSF51905">
    <property type="entry name" value="FAD/NAD(P)-binding domain"/>
    <property type="match status" value="2"/>
</dbReference>
<keyword evidence="2" id="KW-0285">Flavoprotein</keyword>
<dbReference type="PIRSF" id="PIRSF000350">
    <property type="entry name" value="Mercury_reductase_MerA"/>
    <property type="match status" value="1"/>
</dbReference>
<feature type="binding site" evidence="5">
    <location>
        <position position="264"/>
    </location>
    <ligand>
        <name>NAD(+)</name>
        <dbReference type="ChEBI" id="CHEBI:57540"/>
    </ligand>
</feature>
<dbReference type="EMBL" id="JACU01000004">
    <property type="protein sequence ID" value="KMS56120.1"/>
    <property type="molecule type" value="Genomic_DNA"/>
</dbReference>
<dbReference type="OrthoDB" id="7495837at2"/>
<dbReference type="AlphaFoldDB" id="A0A0J8ANP3"/>
<keyword evidence="3 5" id="KW-0274">FAD</keyword>
<feature type="binding site" evidence="5">
    <location>
        <begin position="177"/>
        <end position="184"/>
    </location>
    <ligand>
        <name>NAD(+)</name>
        <dbReference type="ChEBI" id="CHEBI:57540"/>
    </ligand>
</feature>
<dbReference type="PANTHER" id="PTHR43014:SF4">
    <property type="entry name" value="PYRIDINE NUCLEOTIDE-DISULFIDE OXIDOREDUCTASE RCLA-RELATED"/>
    <property type="match status" value="1"/>
</dbReference>
<evidence type="ECO:0000313" key="10">
    <source>
        <dbReference type="Proteomes" id="UP000052268"/>
    </source>
</evidence>
<reference evidence="9 10" key="1">
    <citation type="journal article" date="2015" name="G3 (Bethesda)">
        <title>Insights into Ongoing Evolution of the Hexachlorocyclohexane Catabolic Pathway from Comparative Genomics of Ten Sphingomonadaceae Strains.</title>
        <authorList>
            <person name="Pearce S.L."/>
            <person name="Oakeshott J.G."/>
            <person name="Pandey G."/>
        </authorList>
    </citation>
    <scope>NUCLEOTIDE SEQUENCE [LARGE SCALE GENOMIC DNA]</scope>
    <source>
        <strain evidence="9 10">LL02</strain>
    </source>
</reference>
<comment type="cofactor">
    <cofactor evidence="5">
        <name>FAD</name>
        <dbReference type="ChEBI" id="CHEBI:57692"/>
    </cofactor>
    <text evidence="5">Binds 1 FAD per subunit.</text>
</comment>
<dbReference type="InterPro" id="IPR016156">
    <property type="entry name" value="FAD/NAD-linked_Rdtase_dimer_sf"/>
</dbReference>
<dbReference type="Gene3D" id="3.30.390.30">
    <property type="match status" value="1"/>
</dbReference>
<feature type="active site" description="Proton acceptor" evidence="4">
    <location>
        <position position="435"/>
    </location>
</feature>
<dbReference type="InterPro" id="IPR004099">
    <property type="entry name" value="Pyr_nucl-diS_OxRdtase_dimer"/>
</dbReference>
<dbReference type="RefSeq" id="WP_059150981.1">
    <property type="nucleotide sequence ID" value="NZ_KQ130453.1"/>
</dbReference>
<sequence length="469" mass="48778">MTTKICDVAIIGAGTAGLAAELSARRHGASTLLIDESFSGTTCTNVGCMPSKLLIAAAAAAHGARHARTFGIAAEPVVDGVAVLKRLRLERDRFIAGVDKSIGRIPDGVKWKGRARFTGLTTLEIDDGTVVEAKAVVIAVGAAPSIPAFLDPVQAAVLTNETLFDLETLPISVAVIGAGPLGLELAQALSRLGVETRVFDQGDRLASLDDKEVSGQLAHILGNEFPIHLEVQLSARLDAGKALLSWTGRSEGSASFDYVLAASGRPPRLKDLGLESTGLVLDEHGAPKADPCSLQCGAAPIFLAGDAANGRPVLHEAQAEGAIAGHNAARYPDVLPGKRMVPLSIMFTDPAMAVVGDISRRSATILGAASFEDQGRAKVFATNHGLAHILADPLDGKLIGAVIAAPAAEHTAHLLAWSIQHGMTASQMLALPYYHPTYEEGLKPAFRAICKAVGSSMPMERDDGFLAGA</sequence>
<dbReference type="EC" id="1.8.1.4" evidence="9"/>
<organism evidence="9 10">
    <name type="scientific">Novosphingobium barchaimii LL02</name>
    <dbReference type="NCBI Taxonomy" id="1114963"/>
    <lineage>
        <taxon>Bacteria</taxon>
        <taxon>Pseudomonadati</taxon>
        <taxon>Pseudomonadota</taxon>
        <taxon>Alphaproteobacteria</taxon>
        <taxon>Sphingomonadales</taxon>
        <taxon>Sphingomonadaceae</taxon>
        <taxon>Novosphingobium</taxon>
    </lineage>
</organism>
<keyword evidence="5" id="KW-0547">Nucleotide-binding</keyword>
<evidence type="ECO:0000256" key="1">
    <source>
        <dbReference type="ARBA" id="ARBA00007532"/>
    </source>
</evidence>
<protein>
    <submittedName>
        <fullName evidence="9">Dihydrolipoamide dehydrogenase</fullName>
        <ecNumber evidence="9">1.8.1.4</ecNumber>
    </submittedName>
</protein>
<comment type="similarity">
    <text evidence="1">Belongs to the class-I pyridine nucleotide-disulfide oxidoreductase family.</text>
</comment>
<dbReference type="InterPro" id="IPR001100">
    <property type="entry name" value="Pyr_nuc-diS_OxRdtase"/>
</dbReference>
<dbReference type="SUPFAM" id="SSF55424">
    <property type="entry name" value="FAD/NAD-linked reductases, dimerisation (C-terminal) domain"/>
    <property type="match status" value="1"/>
</dbReference>
<keyword evidence="10" id="KW-1185">Reference proteome</keyword>
<feature type="disulfide bond" description="Redox-active" evidence="6">
    <location>
        <begin position="43"/>
        <end position="48"/>
    </location>
</feature>
<dbReference type="Pfam" id="PF07992">
    <property type="entry name" value="Pyr_redox_2"/>
    <property type="match status" value="1"/>
</dbReference>
<evidence type="ECO:0000313" key="9">
    <source>
        <dbReference type="EMBL" id="KMS56120.1"/>
    </source>
</evidence>
<dbReference type="GO" id="GO:0050660">
    <property type="term" value="F:flavin adenine dinucleotide binding"/>
    <property type="evidence" value="ECO:0007669"/>
    <property type="project" value="TreeGrafter"/>
</dbReference>
<dbReference type="Gene3D" id="3.50.50.60">
    <property type="entry name" value="FAD/NAD(P)-binding domain"/>
    <property type="match status" value="2"/>
</dbReference>
<feature type="domain" description="FAD/NAD(P)-binding" evidence="8">
    <location>
        <begin position="7"/>
        <end position="321"/>
    </location>
</feature>
<evidence type="ECO:0000256" key="5">
    <source>
        <dbReference type="PIRSR" id="PIRSR000350-3"/>
    </source>
</evidence>
<dbReference type="NCBIfam" id="NF004939">
    <property type="entry name" value="PRK06292.1-1"/>
    <property type="match status" value="1"/>
</dbReference>
<dbReference type="PRINTS" id="PR00411">
    <property type="entry name" value="PNDRDTASEI"/>
</dbReference>
<evidence type="ECO:0000259" key="8">
    <source>
        <dbReference type="Pfam" id="PF07992"/>
    </source>
</evidence>
<dbReference type="InterPro" id="IPR036188">
    <property type="entry name" value="FAD/NAD-bd_sf"/>
</dbReference>
<dbReference type="GO" id="GO:0003955">
    <property type="term" value="F:NAD(P)H dehydrogenase (quinone) activity"/>
    <property type="evidence" value="ECO:0007669"/>
    <property type="project" value="TreeGrafter"/>
</dbReference>
<evidence type="ECO:0000259" key="7">
    <source>
        <dbReference type="Pfam" id="PF02852"/>
    </source>
</evidence>
<evidence type="ECO:0000256" key="6">
    <source>
        <dbReference type="PIRSR" id="PIRSR000350-4"/>
    </source>
</evidence>
<keyword evidence="9" id="KW-0560">Oxidoreductase</keyword>
<feature type="binding site" evidence="5">
    <location>
        <position position="52"/>
    </location>
    <ligand>
        <name>FAD</name>
        <dbReference type="ChEBI" id="CHEBI:57692"/>
    </ligand>
</feature>
<dbReference type="PATRIC" id="fig|1114963.3.peg.1638"/>
<gene>
    <name evidence="9" type="ORF">V474_14130</name>
</gene>
<evidence type="ECO:0000256" key="4">
    <source>
        <dbReference type="PIRSR" id="PIRSR000350-2"/>
    </source>
</evidence>
<proteinExistence type="inferred from homology"/>
<evidence type="ECO:0000256" key="3">
    <source>
        <dbReference type="ARBA" id="ARBA00022827"/>
    </source>
</evidence>
<dbReference type="PANTHER" id="PTHR43014">
    <property type="entry name" value="MERCURIC REDUCTASE"/>
    <property type="match status" value="1"/>
</dbReference>
<keyword evidence="5" id="KW-0520">NAD</keyword>
<accession>A0A0J8ANP3</accession>
<comment type="caution">
    <text evidence="9">The sequence shown here is derived from an EMBL/GenBank/DDBJ whole genome shotgun (WGS) entry which is preliminary data.</text>
</comment>
<feature type="binding site" evidence="5">
    <location>
        <position position="306"/>
    </location>
    <ligand>
        <name>FAD</name>
        <dbReference type="ChEBI" id="CHEBI:57692"/>
    </ligand>
</feature>
<dbReference type="PRINTS" id="PR00368">
    <property type="entry name" value="FADPNR"/>
</dbReference>
<dbReference type="GO" id="GO:0004148">
    <property type="term" value="F:dihydrolipoyl dehydrogenase (NADH) activity"/>
    <property type="evidence" value="ECO:0007669"/>
    <property type="project" value="UniProtKB-EC"/>
</dbReference>
<dbReference type="Pfam" id="PF02852">
    <property type="entry name" value="Pyr_redox_dim"/>
    <property type="match status" value="1"/>
</dbReference>
<name>A0A0J8ANP3_9SPHN</name>